<protein>
    <submittedName>
        <fullName evidence="2">Uncharacterized protein</fullName>
    </submittedName>
</protein>
<dbReference type="AlphaFoldDB" id="A0A1D1W852"/>
<evidence type="ECO:0000313" key="3">
    <source>
        <dbReference type="Proteomes" id="UP000186922"/>
    </source>
</evidence>
<sequence>MMSFDEMEDVSPGPTQHTPRNMYHPSSVPMQQPSNGQSPFMHFSPLSPWQNATSAYDGTFSISDASLSQQSSVLPAQSTPLSDIILPFPAAPPEYSSHQDDLDLSISFYNSGSRPASLVQKTEKGYRHHMAPYDMTTSGLFHRRAASRANEAYCSTSSSSGAYSSREHNSNTVTPSAAMYSTAMSSYHQYQYQSSLYSGLLQADPGWNVGRYTGPYSPHWQRMPESMPEGQQILAALSPQESSPASTDSGASNFLYH</sequence>
<gene>
    <name evidence="2" type="primary">RvY_17110-1</name>
    <name evidence="2" type="synonym">RvY_17110.1</name>
    <name evidence="2" type="ORF">RvY_17110</name>
</gene>
<evidence type="ECO:0000256" key="1">
    <source>
        <dbReference type="SAM" id="MobiDB-lite"/>
    </source>
</evidence>
<reference evidence="2 3" key="1">
    <citation type="journal article" date="2016" name="Nat. Commun.">
        <title>Extremotolerant tardigrade genome and improved radiotolerance of human cultured cells by tardigrade-unique protein.</title>
        <authorList>
            <person name="Hashimoto T."/>
            <person name="Horikawa D.D."/>
            <person name="Saito Y."/>
            <person name="Kuwahara H."/>
            <person name="Kozuka-Hata H."/>
            <person name="Shin-I T."/>
            <person name="Minakuchi Y."/>
            <person name="Ohishi K."/>
            <person name="Motoyama A."/>
            <person name="Aizu T."/>
            <person name="Enomoto A."/>
            <person name="Kondo K."/>
            <person name="Tanaka S."/>
            <person name="Hara Y."/>
            <person name="Koshikawa S."/>
            <person name="Sagara H."/>
            <person name="Miura T."/>
            <person name="Yokobori S."/>
            <person name="Miyagawa K."/>
            <person name="Suzuki Y."/>
            <person name="Kubo T."/>
            <person name="Oyama M."/>
            <person name="Kohara Y."/>
            <person name="Fujiyama A."/>
            <person name="Arakawa K."/>
            <person name="Katayama T."/>
            <person name="Toyoda A."/>
            <person name="Kunieda T."/>
        </authorList>
    </citation>
    <scope>NUCLEOTIDE SEQUENCE [LARGE SCALE GENOMIC DNA]</scope>
    <source>
        <strain evidence="2 3">YOKOZUNA-1</strain>
    </source>
</reference>
<organism evidence="2 3">
    <name type="scientific">Ramazzottius varieornatus</name>
    <name type="common">Water bear</name>
    <name type="synonym">Tardigrade</name>
    <dbReference type="NCBI Taxonomy" id="947166"/>
    <lineage>
        <taxon>Eukaryota</taxon>
        <taxon>Metazoa</taxon>
        <taxon>Ecdysozoa</taxon>
        <taxon>Tardigrada</taxon>
        <taxon>Eutardigrada</taxon>
        <taxon>Parachela</taxon>
        <taxon>Hypsibioidea</taxon>
        <taxon>Ramazzottiidae</taxon>
        <taxon>Ramazzottius</taxon>
    </lineage>
</organism>
<dbReference type="Proteomes" id="UP000186922">
    <property type="component" value="Unassembled WGS sequence"/>
</dbReference>
<dbReference type="EMBL" id="BDGG01000014">
    <property type="protein sequence ID" value="GAV07249.1"/>
    <property type="molecule type" value="Genomic_DNA"/>
</dbReference>
<comment type="caution">
    <text evidence="2">The sequence shown here is derived from an EMBL/GenBank/DDBJ whole genome shotgun (WGS) entry which is preliminary data.</text>
</comment>
<proteinExistence type="predicted"/>
<feature type="compositionally biased region" description="Polar residues" evidence="1">
    <location>
        <begin position="239"/>
        <end position="257"/>
    </location>
</feature>
<feature type="region of interest" description="Disordered" evidence="1">
    <location>
        <begin position="1"/>
        <end position="44"/>
    </location>
</feature>
<accession>A0A1D1W852</accession>
<feature type="region of interest" description="Disordered" evidence="1">
    <location>
        <begin position="237"/>
        <end position="257"/>
    </location>
</feature>
<feature type="compositionally biased region" description="Polar residues" evidence="1">
    <location>
        <begin position="28"/>
        <end position="38"/>
    </location>
</feature>
<keyword evidence="3" id="KW-1185">Reference proteome</keyword>
<evidence type="ECO:0000313" key="2">
    <source>
        <dbReference type="EMBL" id="GAV07249.1"/>
    </source>
</evidence>
<name>A0A1D1W852_RAMVA</name>